<dbReference type="InterPro" id="IPR005863">
    <property type="entry name" value="UDP-N-AcMur_synth"/>
</dbReference>
<dbReference type="SUPFAM" id="SSF63418">
    <property type="entry name" value="MurE/MurF N-terminal domain"/>
    <property type="match status" value="1"/>
</dbReference>
<keyword evidence="1 10" id="KW-0963">Cytoplasm</keyword>
<dbReference type="Gene3D" id="3.90.190.20">
    <property type="entry name" value="Mur ligase, C-terminal domain"/>
    <property type="match status" value="1"/>
</dbReference>
<evidence type="ECO:0000259" key="13">
    <source>
        <dbReference type="Pfam" id="PF02875"/>
    </source>
</evidence>
<dbReference type="InterPro" id="IPR004101">
    <property type="entry name" value="Mur_ligase_C"/>
</dbReference>
<dbReference type="GO" id="GO:0005737">
    <property type="term" value="C:cytoplasm"/>
    <property type="evidence" value="ECO:0007669"/>
    <property type="project" value="UniProtKB-SubCell"/>
</dbReference>
<evidence type="ECO:0000256" key="6">
    <source>
        <dbReference type="ARBA" id="ARBA00022960"/>
    </source>
</evidence>
<accession>A0A1F4U8Q2</accession>
<evidence type="ECO:0000256" key="1">
    <source>
        <dbReference type="ARBA" id="ARBA00022490"/>
    </source>
</evidence>
<dbReference type="GO" id="GO:0008766">
    <property type="term" value="F:UDP-N-acetylmuramoylalanyl-D-glutamyl-2,6-diaminopimelate-D-alanyl-D-alanine ligase activity"/>
    <property type="evidence" value="ECO:0007669"/>
    <property type="project" value="RHEA"/>
</dbReference>
<feature type="domain" description="Mur ligase N-terminal catalytic" evidence="12">
    <location>
        <begin position="28"/>
        <end position="73"/>
    </location>
</feature>
<keyword evidence="9 10" id="KW-0961">Cell wall biogenesis/degradation</keyword>
<keyword evidence="7 10" id="KW-0573">Peptidoglycan synthesis</keyword>
<feature type="binding site" evidence="10">
    <location>
        <begin position="108"/>
        <end position="114"/>
    </location>
    <ligand>
        <name>ATP</name>
        <dbReference type="ChEBI" id="CHEBI:30616"/>
    </ligand>
</feature>
<keyword evidence="2 10" id="KW-0436">Ligase</keyword>
<comment type="pathway">
    <text evidence="10 11">Cell wall biogenesis; peptidoglycan biosynthesis.</text>
</comment>
<evidence type="ECO:0000256" key="3">
    <source>
        <dbReference type="ARBA" id="ARBA00022618"/>
    </source>
</evidence>
<dbReference type="InterPro" id="IPR051046">
    <property type="entry name" value="MurCDEF_CellWall_CoF430Synth"/>
</dbReference>
<dbReference type="HAMAP" id="MF_02019">
    <property type="entry name" value="MurF"/>
    <property type="match status" value="1"/>
</dbReference>
<dbReference type="Pfam" id="PF01225">
    <property type="entry name" value="Mur_ligase"/>
    <property type="match status" value="1"/>
</dbReference>
<evidence type="ECO:0000256" key="9">
    <source>
        <dbReference type="ARBA" id="ARBA00023316"/>
    </source>
</evidence>
<dbReference type="PANTHER" id="PTHR43024:SF1">
    <property type="entry name" value="UDP-N-ACETYLMURAMOYL-TRIPEPTIDE--D-ALANYL-D-ALANINE LIGASE"/>
    <property type="match status" value="1"/>
</dbReference>
<dbReference type="InterPro" id="IPR000713">
    <property type="entry name" value="Mur_ligase_N"/>
</dbReference>
<comment type="subcellular location">
    <subcellularLocation>
        <location evidence="10 11">Cytoplasm</location>
    </subcellularLocation>
</comment>
<dbReference type="NCBIfam" id="TIGR01143">
    <property type="entry name" value="murF"/>
    <property type="match status" value="1"/>
</dbReference>
<evidence type="ECO:0000313" key="16">
    <source>
        <dbReference type="Proteomes" id="UP000177025"/>
    </source>
</evidence>
<dbReference type="EC" id="6.3.2.10" evidence="10 11"/>
<dbReference type="Gene3D" id="3.40.1190.10">
    <property type="entry name" value="Mur-like, catalytic domain"/>
    <property type="match status" value="1"/>
</dbReference>
<dbReference type="InterPro" id="IPR035911">
    <property type="entry name" value="MurE/MurF_N"/>
</dbReference>
<dbReference type="GO" id="GO:0005524">
    <property type="term" value="F:ATP binding"/>
    <property type="evidence" value="ECO:0007669"/>
    <property type="project" value="UniProtKB-UniRule"/>
</dbReference>
<reference evidence="15 16" key="1">
    <citation type="journal article" date="2016" name="Nat. Commun.">
        <title>Thousands of microbial genomes shed light on interconnected biogeochemical processes in an aquifer system.</title>
        <authorList>
            <person name="Anantharaman K."/>
            <person name="Brown C.T."/>
            <person name="Hug L.A."/>
            <person name="Sharon I."/>
            <person name="Castelle C.J."/>
            <person name="Probst A.J."/>
            <person name="Thomas B.C."/>
            <person name="Singh A."/>
            <person name="Wilkins M.J."/>
            <person name="Karaoz U."/>
            <person name="Brodie E.L."/>
            <person name="Williams K.H."/>
            <person name="Hubbard S.S."/>
            <person name="Banfield J.F."/>
        </authorList>
    </citation>
    <scope>NUCLEOTIDE SEQUENCE [LARGE SCALE GENOMIC DNA]</scope>
</reference>
<feature type="domain" description="Mur ligase C-terminal" evidence="13">
    <location>
        <begin position="299"/>
        <end position="410"/>
    </location>
</feature>
<dbReference type="GO" id="GO:0051301">
    <property type="term" value="P:cell division"/>
    <property type="evidence" value="ECO:0007669"/>
    <property type="project" value="UniProtKB-KW"/>
</dbReference>
<dbReference type="GO" id="GO:0047480">
    <property type="term" value="F:UDP-N-acetylmuramoyl-tripeptide-D-alanyl-D-alanine ligase activity"/>
    <property type="evidence" value="ECO:0007669"/>
    <property type="project" value="UniProtKB-UniRule"/>
</dbReference>
<dbReference type="InterPro" id="IPR013221">
    <property type="entry name" value="Mur_ligase_cen"/>
</dbReference>
<keyword evidence="5 10" id="KW-0067">ATP-binding</keyword>
<feature type="domain" description="Mur ligase central" evidence="14">
    <location>
        <begin position="106"/>
        <end position="276"/>
    </location>
</feature>
<comment type="catalytic activity">
    <reaction evidence="10 11">
        <text>D-alanyl-D-alanine + UDP-N-acetyl-alpha-D-muramoyl-L-alanyl-gamma-D-glutamyl-meso-2,6-diaminopimelate + ATP = UDP-N-acetyl-alpha-D-muramoyl-L-alanyl-gamma-D-glutamyl-meso-2,6-diaminopimeloyl-D-alanyl-D-alanine + ADP + phosphate + H(+)</text>
        <dbReference type="Rhea" id="RHEA:28374"/>
        <dbReference type="ChEBI" id="CHEBI:15378"/>
        <dbReference type="ChEBI" id="CHEBI:30616"/>
        <dbReference type="ChEBI" id="CHEBI:43474"/>
        <dbReference type="ChEBI" id="CHEBI:57822"/>
        <dbReference type="ChEBI" id="CHEBI:61386"/>
        <dbReference type="ChEBI" id="CHEBI:83905"/>
        <dbReference type="ChEBI" id="CHEBI:456216"/>
        <dbReference type="EC" id="6.3.2.10"/>
    </reaction>
</comment>
<dbReference type="Pfam" id="PF08245">
    <property type="entry name" value="Mur_ligase_M"/>
    <property type="match status" value="1"/>
</dbReference>
<dbReference type="InterPro" id="IPR036615">
    <property type="entry name" value="Mur_ligase_C_dom_sf"/>
</dbReference>
<evidence type="ECO:0000256" key="10">
    <source>
        <dbReference type="HAMAP-Rule" id="MF_02019"/>
    </source>
</evidence>
<comment type="caution">
    <text evidence="15">The sequence shown here is derived from an EMBL/GenBank/DDBJ whole genome shotgun (WGS) entry which is preliminary data.</text>
</comment>
<comment type="function">
    <text evidence="10 11">Involved in cell wall formation. Catalyzes the final step in the synthesis of UDP-N-acetylmuramoyl-pentapeptide, the precursor of murein.</text>
</comment>
<dbReference type="PANTHER" id="PTHR43024">
    <property type="entry name" value="UDP-N-ACETYLMURAMOYL-TRIPEPTIDE--D-ALANYL-D-ALANINE LIGASE"/>
    <property type="match status" value="1"/>
</dbReference>
<sequence length="425" mass="47691">MLQEIMIKEIARAMNGRVKGNNQELARGVSFNSLNTKPGDVFFALPGTRTDGHKYVEAAGRMGAIASVVSQASGTSTEIMVNDTLYALGEFAKFYRRLFDPKTIAITGTNGKTTVKNLISKMLQRKYRVCYTKKNLNSLIGLPLTIFNLGPDHEILVVEIGTNHPGEIRRLCDICQPHFGVITNIGCGHLDGFGSIEGVREEKISLIDSLSRNGWAFLGEGVGEVTFPNAIRISLHDIKDLQVKETGTYFSHAGENYSTRLLGYSNAYNCLIALQVARHLAIDYYNRQAALDDIQPEPGRLEPLYHREFLIINDCYNANPTSMRTAIDLISHFDRRRVCVIGDMRELGKTETDIHREIGEYARTHCDILLTCGHLAVHYGGRHFKDHHSLINYLIKNLQGEEVILVKASRVLEFEKIVSELLRRI</sequence>
<evidence type="ECO:0000256" key="5">
    <source>
        <dbReference type="ARBA" id="ARBA00022840"/>
    </source>
</evidence>
<keyword evidence="6 10" id="KW-0133">Cell shape</keyword>
<dbReference type="Gene3D" id="3.40.1390.10">
    <property type="entry name" value="MurE/MurF, N-terminal domain"/>
    <property type="match status" value="1"/>
</dbReference>
<proteinExistence type="inferred from homology"/>
<name>A0A1F4U8Q2_UNCW3</name>
<gene>
    <name evidence="10" type="primary">murF</name>
    <name evidence="15" type="ORF">A2Y85_00705</name>
</gene>
<dbReference type="Proteomes" id="UP000177025">
    <property type="component" value="Unassembled WGS sequence"/>
</dbReference>
<evidence type="ECO:0000256" key="4">
    <source>
        <dbReference type="ARBA" id="ARBA00022741"/>
    </source>
</evidence>
<evidence type="ECO:0000256" key="2">
    <source>
        <dbReference type="ARBA" id="ARBA00022598"/>
    </source>
</evidence>
<protein>
    <recommendedName>
        <fullName evidence="10 11">UDP-N-acetylmuramoyl-tripeptide--D-alanyl-D-alanine ligase</fullName>
        <ecNumber evidence="10 11">6.3.2.10</ecNumber>
    </recommendedName>
    <alternativeName>
        <fullName evidence="10">D-alanyl-D-alanine-adding enzyme</fullName>
    </alternativeName>
</protein>
<dbReference type="InterPro" id="IPR036565">
    <property type="entry name" value="Mur-like_cat_sf"/>
</dbReference>
<evidence type="ECO:0000256" key="7">
    <source>
        <dbReference type="ARBA" id="ARBA00022984"/>
    </source>
</evidence>
<dbReference type="GO" id="GO:0009252">
    <property type="term" value="P:peptidoglycan biosynthetic process"/>
    <property type="evidence" value="ECO:0007669"/>
    <property type="project" value="UniProtKB-UniRule"/>
</dbReference>
<evidence type="ECO:0000313" key="15">
    <source>
        <dbReference type="EMBL" id="OGC41269.1"/>
    </source>
</evidence>
<dbReference type="GO" id="GO:0071555">
    <property type="term" value="P:cell wall organization"/>
    <property type="evidence" value="ECO:0007669"/>
    <property type="project" value="UniProtKB-KW"/>
</dbReference>
<organism evidence="15 16">
    <name type="scientific">candidate division WOR-3 bacterium RBG_13_43_14</name>
    <dbReference type="NCBI Taxonomy" id="1802590"/>
    <lineage>
        <taxon>Bacteria</taxon>
        <taxon>Bacteria division WOR-3</taxon>
    </lineage>
</organism>
<dbReference type="SUPFAM" id="SSF53244">
    <property type="entry name" value="MurD-like peptide ligases, peptide-binding domain"/>
    <property type="match status" value="1"/>
</dbReference>
<evidence type="ECO:0000256" key="11">
    <source>
        <dbReference type="RuleBase" id="RU004136"/>
    </source>
</evidence>
<dbReference type="UniPathway" id="UPA00219"/>
<evidence type="ECO:0000256" key="8">
    <source>
        <dbReference type="ARBA" id="ARBA00023306"/>
    </source>
</evidence>
<dbReference type="EMBL" id="MEUM01000114">
    <property type="protein sequence ID" value="OGC41269.1"/>
    <property type="molecule type" value="Genomic_DNA"/>
</dbReference>
<dbReference type="GO" id="GO:0008360">
    <property type="term" value="P:regulation of cell shape"/>
    <property type="evidence" value="ECO:0007669"/>
    <property type="project" value="UniProtKB-KW"/>
</dbReference>
<comment type="similarity">
    <text evidence="10">Belongs to the MurCDEF family. MurF subfamily.</text>
</comment>
<evidence type="ECO:0000259" key="12">
    <source>
        <dbReference type="Pfam" id="PF01225"/>
    </source>
</evidence>
<keyword evidence="4 10" id="KW-0547">Nucleotide-binding</keyword>
<evidence type="ECO:0000259" key="14">
    <source>
        <dbReference type="Pfam" id="PF08245"/>
    </source>
</evidence>
<dbReference type="SUPFAM" id="SSF53623">
    <property type="entry name" value="MurD-like peptide ligases, catalytic domain"/>
    <property type="match status" value="1"/>
</dbReference>
<dbReference type="Pfam" id="PF02875">
    <property type="entry name" value="Mur_ligase_C"/>
    <property type="match status" value="1"/>
</dbReference>
<dbReference type="AlphaFoldDB" id="A0A1F4U8Q2"/>
<keyword evidence="8 10" id="KW-0131">Cell cycle</keyword>
<keyword evidence="3 10" id="KW-0132">Cell division</keyword>